<protein>
    <recommendedName>
        <fullName evidence="4">RRM domain-containing protein</fullName>
    </recommendedName>
</protein>
<feature type="region of interest" description="Disordered" evidence="1">
    <location>
        <begin position="147"/>
        <end position="171"/>
    </location>
</feature>
<dbReference type="OrthoDB" id="5466at2759"/>
<proteinExistence type="predicted"/>
<dbReference type="InterPro" id="IPR012677">
    <property type="entry name" value="Nucleotide-bd_a/b_plait_sf"/>
</dbReference>
<evidence type="ECO:0000313" key="2">
    <source>
        <dbReference type="EMBL" id="PXF49749.1"/>
    </source>
</evidence>
<feature type="region of interest" description="Disordered" evidence="1">
    <location>
        <begin position="306"/>
        <end position="348"/>
    </location>
</feature>
<comment type="caution">
    <text evidence="2">The sequence shown here is derived from an EMBL/GenBank/DDBJ whole genome shotgun (WGS) entry which is preliminary data.</text>
</comment>
<gene>
    <name evidence="2" type="ORF">BWQ96_00401</name>
</gene>
<feature type="compositionally biased region" description="Pro residues" evidence="1">
    <location>
        <begin position="39"/>
        <end position="55"/>
    </location>
</feature>
<dbReference type="Proteomes" id="UP000247409">
    <property type="component" value="Unassembled WGS sequence"/>
</dbReference>
<accession>A0A2V3J5R9</accession>
<dbReference type="EMBL" id="NBIV01000002">
    <property type="protein sequence ID" value="PXF49749.1"/>
    <property type="molecule type" value="Genomic_DNA"/>
</dbReference>
<dbReference type="AlphaFoldDB" id="A0A2V3J5R9"/>
<dbReference type="SUPFAM" id="SSF54928">
    <property type="entry name" value="RNA-binding domain, RBD"/>
    <property type="match status" value="1"/>
</dbReference>
<dbReference type="InterPro" id="IPR035979">
    <property type="entry name" value="RBD_domain_sf"/>
</dbReference>
<dbReference type="CDD" id="cd00590">
    <property type="entry name" value="RRM_SF"/>
    <property type="match status" value="1"/>
</dbReference>
<name>A0A2V3J5R9_9FLOR</name>
<dbReference type="GO" id="GO:0003676">
    <property type="term" value="F:nucleic acid binding"/>
    <property type="evidence" value="ECO:0007669"/>
    <property type="project" value="InterPro"/>
</dbReference>
<reference evidence="2 3" key="1">
    <citation type="journal article" date="2018" name="Mol. Biol. Evol.">
        <title>Analysis of the draft genome of the red seaweed Gracilariopsis chorda provides insights into genome size evolution in Rhodophyta.</title>
        <authorList>
            <person name="Lee J."/>
            <person name="Yang E.C."/>
            <person name="Graf L."/>
            <person name="Yang J.H."/>
            <person name="Qiu H."/>
            <person name="Zel Zion U."/>
            <person name="Chan C.X."/>
            <person name="Stephens T.G."/>
            <person name="Weber A.P.M."/>
            <person name="Boo G.H."/>
            <person name="Boo S.M."/>
            <person name="Kim K.M."/>
            <person name="Shin Y."/>
            <person name="Jung M."/>
            <person name="Lee S.J."/>
            <person name="Yim H.S."/>
            <person name="Lee J.H."/>
            <person name="Bhattacharya D."/>
            <person name="Yoon H.S."/>
        </authorList>
    </citation>
    <scope>NUCLEOTIDE SEQUENCE [LARGE SCALE GENOMIC DNA]</scope>
    <source>
        <strain evidence="2 3">SKKU-2015</strain>
        <tissue evidence="2">Whole body</tissue>
    </source>
</reference>
<evidence type="ECO:0000313" key="3">
    <source>
        <dbReference type="Proteomes" id="UP000247409"/>
    </source>
</evidence>
<evidence type="ECO:0000256" key="1">
    <source>
        <dbReference type="SAM" id="MobiDB-lite"/>
    </source>
</evidence>
<feature type="region of interest" description="Disordered" evidence="1">
    <location>
        <begin position="23"/>
        <end position="66"/>
    </location>
</feature>
<evidence type="ECO:0008006" key="4">
    <source>
        <dbReference type="Google" id="ProtNLM"/>
    </source>
</evidence>
<dbReference type="Gene3D" id="3.30.70.330">
    <property type="match status" value="1"/>
</dbReference>
<feature type="compositionally biased region" description="Low complexity" evidence="1">
    <location>
        <begin position="162"/>
        <end position="171"/>
    </location>
</feature>
<organism evidence="2 3">
    <name type="scientific">Gracilariopsis chorda</name>
    <dbReference type="NCBI Taxonomy" id="448386"/>
    <lineage>
        <taxon>Eukaryota</taxon>
        <taxon>Rhodophyta</taxon>
        <taxon>Florideophyceae</taxon>
        <taxon>Rhodymeniophycidae</taxon>
        <taxon>Gracilariales</taxon>
        <taxon>Gracilariaceae</taxon>
        <taxon>Gracilariopsis</taxon>
    </lineage>
</organism>
<sequence>MTSSAADFVLDEGLDEDEDVLAFQSSLHPPPIQEKNSPPQTPSEPPQSLPSPPSLSLPQNAPLPQDAPTAVIIDGLPISASRADLDALLDGAPITNVRLRRLEKDRLLRVRVQFEHAQTAAKALEKDGTDFRGAVISVKKATEERWQASFLDSPRHTPNPRSPRSPTLSLPDAKAVQSGFWSAFAAAKNVAERLEQGARHLGDDLERRLHVTEKVEQTKRAIDQLDQQYSVSKTVVEMTERGKQAAVQVDKSLGLSDGVNKVSTDVSGVARIVAREVDESFRVGDRARNAVQGAMQNDAVSGVAKRAMATLDRNASPGKSKSQPMTEEPEQPPPSTDDASGQHFEVGG</sequence>
<keyword evidence="3" id="KW-1185">Reference proteome</keyword>